<dbReference type="Gene3D" id="1.10.30.50">
    <property type="match status" value="1"/>
</dbReference>
<evidence type="ECO:0000259" key="1">
    <source>
        <dbReference type="Pfam" id="PF01844"/>
    </source>
</evidence>
<feature type="domain" description="HNH" evidence="1">
    <location>
        <begin position="32"/>
        <end position="77"/>
    </location>
</feature>
<accession>A0A1F4VZ00</accession>
<dbReference type="GO" id="GO:0004519">
    <property type="term" value="F:endonuclease activity"/>
    <property type="evidence" value="ECO:0007669"/>
    <property type="project" value="InterPro"/>
</dbReference>
<dbReference type="GO" id="GO:0008270">
    <property type="term" value="F:zinc ion binding"/>
    <property type="evidence" value="ECO:0007669"/>
    <property type="project" value="InterPro"/>
</dbReference>
<protein>
    <recommendedName>
        <fullName evidence="1">HNH domain-containing protein</fullName>
    </recommendedName>
</protein>
<comment type="caution">
    <text evidence="2">The sequence shown here is derived from an EMBL/GenBank/DDBJ whole genome shotgun (WGS) entry which is preliminary data.</text>
</comment>
<dbReference type="Pfam" id="PF01844">
    <property type="entry name" value="HNH"/>
    <property type="match status" value="1"/>
</dbReference>
<reference evidence="2 3" key="1">
    <citation type="journal article" date="2016" name="Nat. Commun.">
        <title>Thousands of microbial genomes shed light on interconnected biogeochemical processes in an aquifer system.</title>
        <authorList>
            <person name="Anantharaman K."/>
            <person name="Brown C.T."/>
            <person name="Hug L.A."/>
            <person name="Sharon I."/>
            <person name="Castelle C.J."/>
            <person name="Probst A.J."/>
            <person name="Thomas B.C."/>
            <person name="Singh A."/>
            <person name="Wilkins M.J."/>
            <person name="Karaoz U."/>
            <person name="Brodie E.L."/>
            <person name="Williams K.H."/>
            <person name="Hubbard S.S."/>
            <person name="Banfield J.F."/>
        </authorList>
    </citation>
    <scope>NUCLEOTIDE SEQUENCE [LARGE SCALE GENOMIC DNA]</scope>
</reference>
<dbReference type="AlphaFoldDB" id="A0A1F4VZ00"/>
<dbReference type="InterPro" id="IPR002711">
    <property type="entry name" value="HNH"/>
</dbReference>
<proteinExistence type="predicted"/>
<evidence type="ECO:0000313" key="2">
    <source>
        <dbReference type="EMBL" id="OGC62391.1"/>
    </source>
</evidence>
<dbReference type="EMBL" id="MEVT01000019">
    <property type="protein sequence ID" value="OGC62391.1"/>
    <property type="molecule type" value="Genomic_DNA"/>
</dbReference>
<name>A0A1F4VZ00_UNCKA</name>
<sequence length="82" mass="8802">MAFSQETIDQAWRRAGGKCECTLKNCGHTGRCNKVLDPQNTSLGKKWHAHHIVSQEAGGSDGLNNCLILCVGCHENTGSYGG</sequence>
<evidence type="ECO:0000313" key="3">
    <source>
        <dbReference type="Proteomes" id="UP000176614"/>
    </source>
</evidence>
<dbReference type="Proteomes" id="UP000176614">
    <property type="component" value="Unassembled WGS sequence"/>
</dbReference>
<gene>
    <name evidence="2" type="ORF">A2264_01945</name>
</gene>
<dbReference type="GO" id="GO:0003676">
    <property type="term" value="F:nucleic acid binding"/>
    <property type="evidence" value="ECO:0007669"/>
    <property type="project" value="InterPro"/>
</dbReference>
<organism evidence="2 3">
    <name type="scientific">candidate division WWE3 bacterium RIFOXYA2_FULL_46_9</name>
    <dbReference type="NCBI Taxonomy" id="1802636"/>
    <lineage>
        <taxon>Bacteria</taxon>
        <taxon>Katanobacteria</taxon>
    </lineage>
</organism>